<feature type="binding site" evidence="14">
    <location>
        <position position="210"/>
    </location>
    <ligand>
        <name>[4Fe-4S] cluster</name>
        <dbReference type="ChEBI" id="CHEBI:49883"/>
    </ligand>
</feature>
<keyword evidence="6 14" id="KW-0411">Iron-sulfur</keyword>
<gene>
    <name evidence="14" type="primary">cysH</name>
    <name evidence="16" type="ORF">SAMN06296008_10636</name>
</gene>
<evidence type="ECO:0000256" key="8">
    <source>
        <dbReference type="ARBA" id="ARBA00024327"/>
    </source>
</evidence>
<sequence length="256" mass="28801">MKPVFWKIPTIHKTDLEVQALFDKLAERLNLIAQNYQCVKFATSLAAEDMVLTDAIAKLALPIQLFTLNTGRLHAVTVSMIDQVQTHYGISIQVVEPNENEVNAFVARFGMNGFYDSEAAKKACCGARKVIPLNQALNGADAWLSGQRRGQAVTRTELAFQEEDTDRAIMKFNPLFDFTEEDVWAYLTLRGVPIHPLHFEGYPSIGCEPCTRPVKEGEDIRAGRWWWLQGDSKECGLHVAEVTNELEKNDESTITK</sequence>
<protein>
    <recommendedName>
        <fullName evidence="10 14">Adenosine 5'-phosphosulfate reductase</fullName>
        <shortName evidence="14">APS reductase</shortName>
        <ecNumber evidence="9 14">1.8.4.10</ecNumber>
    </recommendedName>
    <alternativeName>
        <fullName evidence="12 14">5'-adenylylsulfate reductase</fullName>
    </alternativeName>
    <alternativeName>
        <fullName evidence="11 14">Thioredoxin-dependent 5'-adenylylsulfate reductase</fullName>
    </alternativeName>
</protein>
<evidence type="ECO:0000256" key="12">
    <source>
        <dbReference type="ARBA" id="ARBA00032041"/>
    </source>
</evidence>
<evidence type="ECO:0000259" key="15">
    <source>
        <dbReference type="Pfam" id="PF01507"/>
    </source>
</evidence>
<dbReference type="InterPro" id="IPR004511">
    <property type="entry name" value="PAPS/APS_Rdtase"/>
</dbReference>
<accession>A0A1W1ZMZ6</accession>
<dbReference type="HAMAP" id="MF_00063">
    <property type="entry name" value="CysH"/>
    <property type="match status" value="1"/>
</dbReference>
<dbReference type="EC" id="1.8.4.10" evidence="9 14"/>
<evidence type="ECO:0000256" key="1">
    <source>
        <dbReference type="ARBA" id="ARBA00009732"/>
    </source>
</evidence>
<evidence type="ECO:0000256" key="2">
    <source>
        <dbReference type="ARBA" id="ARBA00022490"/>
    </source>
</evidence>
<dbReference type="GO" id="GO:0070814">
    <property type="term" value="P:hydrogen sulfide biosynthetic process"/>
    <property type="evidence" value="ECO:0007669"/>
    <property type="project" value="UniProtKB-UniRule"/>
</dbReference>
<comment type="subcellular location">
    <subcellularLocation>
        <location evidence="14">Cytoplasm</location>
    </subcellularLocation>
</comment>
<evidence type="ECO:0000256" key="13">
    <source>
        <dbReference type="ARBA" id="ARBA00048441"/>
    </source>
</evidence>
<dbReference type="GO" id="GO:0004604">
    <property type="term" value="F:phosphoadenylyl-sulfate reductase (thioredoxin) activity"/>
    <property type="evidence" value="ECO:0007669"/>
    <property type="project" value="UniProtKB-UniRule"/>
</dbReference>
<dbReference type="InterPro" id="IPR014729">
    <property type="entry name" value="Rossmann-like_a/b/a_fold"/>
</dbReference>
<feature type="domain" description="Phosphoadenosine phosphosulphate reductase" evidence="15">
    <location>
        <begin position="41"/>
        <end position="213"/>
    </location>
</feature>
<evidence type="ECO:0000256" key="14">
    <source>
        <dbReference type="HAMAP-Rule" id="MF_00063"/>
    </source>
</evidence>
<reference evidence="16 17" key="1">
    <citation type="submission" date="2017-04" db="EMBL/GenBank/DDBJ databases">
        <authorList>
            <person name="Afonso C.L."/>
            <person name="Miller P.J."/>
            <person name="Scott M.A."/>
            <person name="Spackman E."/>
            <person name="Goraichik I."/>
            <person name="Dimitrov K.M."/>
            <person name="Suarez D.L."/>
            <person name="Swayne D.E."/>
        </authorList>
    </citation>
    <scope>NUCLEOTIDE SEQUENCE [LARGE SCALE GENOMIC DNA]</scope>
    <source>
        <strain evidence="16 17">VK13</strain>
    </source>
</reference>
<comment type="similarity">
    <text evidence="1 14">Belongs to the PAPS reductase family. CysH subfamily.</text>
</comment>
<evidence type="ECO:0000256" key="7">
    <source>
        <dbReference type="ARBA" id="ARBA00024298"/>
    </source>
</evidence>
<feature type="active site" description="Nucleophile; cysteine thiosulfonate intermediate" evidence="14">
    <location>
        <position position="235"/>
    </location>
</feature>
<comment type="pathway">
    <text evidence="8 14">Sulfur metabolism; hydrogen sulfide biosynthesis; sulfite from sulfate.</text>
</comment>
<evidence type="ECO:0000256" key="10">
    <source>
        <dbReference type="ARBA" id="ARBA00029514"/>
    </source>
</evidence>
<dbReference type="PANTHER" id="PTHR46482:SF9">
    <property type="entry name" value="5'-ADENYLYLSULFATE REDUCTASE 1, CHLOROPLASTIC"/>
    <property type="match status" value="1"/>
</dbReference>
<dbReference type="GO" id="GO:0043866">
    <property type="term" value="F:adenylyl-sulfate reductase (thioredoxin) activity"/>
    <property type="evidence" value="ECO:0007669"/>
    <property type="project" value="UniProtKB-EC"/>
</dbReference>
<evidence type="ECO:0000256" key="3">
    <source>
        <dbReference type="ARBA" id="ARBA00022723"/>
    </source>
</evidence>
<dbReference type="InterPro" id="IPR002500">
    <property type="entry name" value="PAPS_reduct_dom"/>
</dbReference>
<dbReference type="SUPFAM" id="SSF52402">
    <property type="entry name" value="Adenine nucleotide alpha hydrolases-like"/>
    <property type="match status" value="1"/>
</dbReference>
<dbReference type="EMBL" id="FWXJ01000006">
    <property type="protein sequence ID" value="SMC49895.1"/>
    <property type="molecule type" value="Genomic_DNA"/>
</dbReference>
<name>A0A1W1ZMZ6_9BURK</name>
<evidence type="ECO:0000256" key="9">
    <source>
        <dbReference type="ARBA" id="ARBA00024386"/>
    </source>
</evidence>
<dbReference type="GO" id="GO:0005737">
    <property type="term" value="C:cytoplasm"/>
    <property type="evidence" value="ECO:0007669"/>
    <property type="project" value="UniProtKB-SubCell"/>
</dbReference>
<evidence type="ECO:0000313" key="16">
    <source>
        <dbReference type="EMBL" id="SMC49895.1"/>
    </source>
</evidence>
<keyword evidence="17" id="KW-1185">Reference proteome</keyword>
<keyword evidence="4 14" id="KW-0560">Oxidoreductase</keyword>
<keyword evidence="3 14" id="KW-0479">Metal-binding</keyword>
<comment type="catalytic activity">
    <reaction evidence="13 14">
        <text>[thioredoxin]-disulfide + sulfite + AMP + 2 H(+) = adenosine 5'-phosphosulfate + [thioredoxin]-dithiol</text>
        <dbReference type="Rhea" id="RHEA:21976"/>
        <dbReference type="Rhea" id="RHEA-COMP:10698"/>
        <dbReference type="Rhea" id="RHEA-COMP:10700"/>
        <dbReference type="ChEBI" id="CHEBI:15378"/>
        <dbReference type="ChEBI" id="CHEBI:17359"/>
        <dbReference type="ChEBI" id="CHEBI:29950"/>
        <dbReference type="ChEBI" id="CHEBI:50058"/>
        <dbReference type="ChEBI" id="CHEBI:58243"/>
        <dbReference type="ChEBI" id="CHEBI:456215"/>
        <dbReference type="EC" id="1.8.4.10"/>
    </reaction>
</comment>
<proteinExistence type="inferred from homology"/>
<dbReference type="Pfam" id="PF01507">
    <property type="entry name" value="PAPS_reduct"/>
    <property type="match status" value="1"/>
</dbReference>
<dbReference type="CDD" id="cd23945">
    <property type="entry name" value="PAPS_reductase"/>
    <property type="match status" value="1"/>
</dbReference>
<dbReference type="Proteomes" id="UP000192708">
    <property type="component" value="Unassembled WGS sequence"/>
</dbReference>
<dbReference type="PIRSF" id="PIRSF000857">
    <property type="entry name" value="PAPS_reductase"/>
    <property type="match status" value="1"/>
</dbReference>
<feature type="binding site" evidence="14">
    <location>
        <position position="124"/>
    </location>
    <ligand>
        <name>[4Fe-4S] cluster</name>
        <dbReference type="ChEBI" id="CHEBI:49883"/>
    </ligand>
</feature>
<dbReference type="PANTHER" id="PTHR46482">
    <property type="entry name" value="5'-ADENYLYLSULFATE REDUCTASE 3, CHLOROPLASTIC"/>
    <property type="match status" value="1"/>
</dbReference>
<dbReference type="GO" id="GO:0019344">
    <property type="term" value="P:cysteine biosynthetic process"/>
    <property type="evidence" value="ECO:0007669"/>
    <property type="project" value="InterPro"/>
</dbReference>
<dbReference type="NCBIfam" id="NF002537">
    <property type="entry name" value="PRK02090.1"/>
    <property type="match status" value="1"/>
</dbReference>
<evidence type="ECO:0000256" key="5">
    <source>
        <dbReference type="ARBA" id="ARBA00023004"/>
    </source>
</evidence>
<dbReference type="Gene3D" id="3.40.50.620">
    <property type="entry name" value="HUPs"/>
    <property type="match status" value="1"/>
</dbReference>
<evidence type="ECO:0000256" key="6">
    <source>
        <dbReference type="ARBA" id="ARBA00023014"/>
    </source>
</evidence>
<organism evidence="16 17">
    <name type="scientific">Polynucleobacter kasalickyi</name>
    <dbReference type="NCBI Taxonomy" id="1938817"/>
    <lineage>
        <taxon>Bacteria</taxon>
        <taxon>Pseudomonadati</taxon>
        <taxon>Pseudomonadota</taxon>
        <taxon>Betaproteobacteria</taxon>
        <taxon>Burkholderiales</taxon>
        <taxon>Burkholderiaceae</taxon>
        <taxon>Polynucleobacter</taxon>
    </lineage>
</organism>
<keyword evidence="5 14" id="KW-0408">Iron</keyword>
<dbReference type="OrthoDB" id="9794018at2"/>
<comment type="function">
    <text evidence="7 14">Catalyzes the formation of sulfite from adenosine 5'-phosphosulfate (APS) using thioredoxin as an electron donor.</text>
</comment>
<feature type="binding site" evidence="14">
    <location>
        <position position="207"/>
    </location>
    <ligand>
        <name>[4Fe-4S] cluster</name>
        <dbReference type="ChEBI" id="CHEBI:49883"/>
    </ligand>
</feature>
<dbReference type="GO" id="GO:0019379">
    <property type="term" value="P:sulfate assimilation, phosphoadenylyl sulfate reduction by phosphoadenylyl-sulfate reductase (thioredoxin)"/>
    <property type="evidence" value="ECO:0007669"/>
    <property type="project" value="UniProtKB-UniRule"/>
</dbReference>
<dbReference type="GO" id="GO:0046872">
    <property type="term" value="F:metal ion binding"/>
    <property type="evidence" value="ECO:0007669"/>
    <property type="project" value="UniProtKB-KW"/>
</dbReference>
<dbReference type="STRING" id="1938817.SAMN06296008_10636"/>
<dbReference type="RefSeq" id="WP_084283377.1">
    <property type="nucleotide sequence ID" value="NZ_FWXJ01000006.1"/>
</dbReference>
<evidence type="ECO:0000313" key="17">
    <source>
        <dbReference type="Proteomes" id="UP000192708"/>
    </source>
</evidence>
<dbReference type="GO" id="GO:0051539">
    <property type="term" value="F:4 iron, 4 sulfur cluster binding"/>
    <property type="evidence" value="ECO:0007669"/>
    <property type="project" value="UniProtKB-UniRule"/>
</dbReference>
<dbReference type="InterPro" id="IPR011798">
    <property type="entry name" value="APS_reductase"/>
</dbReference>
<evidence type="ECO:0000256" key="11">
    <source>
        <dbReference type="ARBA" id="ARBA00030894"/>
    </source>
</evidence>
<dbReference type="NCBIfam" id="TIGR02055">
    <property type="entry name" value="APS_reductase"/>
    <property type="match status" value="1"/>
</dbReference>
<feature type="binding site" evidence="14">
    <location>
        <position position="125"/>
    </location>
    <ligand>
        <name>[4Fe-4S] cluster</name>
        <dbReference type="ChEBI" id="CHEBI:49883"/>
    </ligand>
</feature>
<dbReference type="AlphaFoldDB" id="A0A1W1ZMZ6"/>
<comment type="cofactor">
    <cofactor evidence="14">
        <name>[4Fe-4S] cluster</name>
        <dbReference type="ChEBI" id="CHEBI:49883"/>
    </cofactor>
    <text evidence="14">Binds 1 [4Fe-4S] cluster per subunit.</text>
</comment>
<keyword evidence="2 14" id="KW-0963">Cytoplasm</keyword>
<evidence type="ECO:0000256" key="4">
    <source>
        <dbReference type="ARBA" id="ARBA00023002"/>
    </source>
</evidence>